<proteinExistence type="predicted"/>
<reference evidence="1" key="2">
    <citation type="submission" date="2020-09" db="EMBL/GenBank/DDBJ databases">
        <authorList>
            <person name="Sun Q."/>
            <person name="Zhou Y."/>
        </authorList>
    </citation>
    <scope>NUCLEOTIDE SEQUENCE</scope>
    <source>
        <strain evidence="1">CGMCC 1.15425</strain>
    </source>
</reference>
<evidence type="ECO:0000313" key="1">
    <source>
        <dbReference type="EMBL" id="GFZ83884.1"/>
    </source>
</evidence>
<protein>
    <submittedName>
        <fullName evidence="1">Uncharacterized protein</fullName>
    </submittedName>
</protein>
<dbReference type="EMBL" id="BMIY01000015">
    <property type="protein sequence ID" value="GFZ83884.1"/>
    <property type="molecule type" value="Genomic_DNA"/>
</dbReference>
<dbReference type="RefSeq" id="WP_068811102.1">
    <property type="nucleotide sequence ID" value="NZ_BMIY01000015.1"/>
</dbReference>
<dbReference type="Proteomes" id="UP000627715">
    <property type="component" value="Unassembled WGS sequence"/>
</dbReference>
<sequence length="76" mass="7876">MALTVNTGVESHPAIDVLCINTEHGTVDFQFMGDGGSGVSFMSHPLSVEADGEKTLNQILAEIAAASVADIETNAE</sequence>
<name>A0A916QLT7_9GAMM</name>
<organism evidence="1 2">
    <name type="scientific">Pseudohongiella nitratireducens</name>
    <dbReference type="NCBI Taxonomy" id="1768907"/>
    <lineage>
        <taxon>Bacteria</taxon>
        <taxon>Pseudomonadati</taxon>
        <taxon>Pseudomonadota</taxon>
        <taxon>Gammaproteobacteria</taxon>
        <taxon>Pseudomonadales</taxon>
        <taxon>Pseudohongiellaceae</taxon>
        <taxon>Pseudohongiella</taxon>
    </lineage>
</organism>
<evidence type="ECO:0000313" key="2">
    <source>
        <dbReference type="Proteomes" id="UP000627715"/>
    </source>
</evidence>
<accession>A0A916QLT7</accession>
<keyword evidence="2" id="KW-1185">Reference proteome</keyword>
<reference evidence="1" key="1">
    <citation type="journal article" date="2014" name="Int. J. Syst. Evol. Microbiol.">
        <title>Complete genome sequence of Corynebacterium casei LMG S-19264T (=DSM 44701T), isolated from a smear-ripened cheese.</title>
        <authorList>
            <consortium name="US DOE Joint Genome Institute (JGI-PGF)"/>
            <person name="Walter F."/>
            <person name="Albersmeier A."/>
            <person name="Kalinowski J."/>
            <person name="Ruckert C."/>
        </authorList>
    </citation>
    <scope>NUCLEOTIDE SEQUENCE</scope>
    <source>
        <strain evidence="1">CGMCC 1.15425</strain>
    </source>
</reference>
<comment type="caution">
    <text evidence="1">The sequence shown here is derived from an EMBL/GenBank/DDBJ whole genome shotgun (WGS) entry which is preliminary data.</text>
</comment>
<dbReference type="AlphaFoldDB" id="A0A916QLT7"/>
<gene>
    <name evidence="1" type="ORF">GCM10011403_29350</name>
</gene>